<dbReference type="Gramene" id="KCW67806">
    <property type="protein sequence ID" value="KCW67806"/>
    <property type="gene ID" value="EUGRSUZ_F01536"/>
</dbReference>
<keyword evidence="4" id="KW-0539">Nucleus</keyword>
<organism evidence="7">
    <name type="scientific">Eucalyptus grandis</name>
    <name type="common">Flooded gum</name>
    <dbReference type="NCBI Taxonomy" id="71139"/>
    <lineage>
        <taxon>Eukaryota</taxon>
        <taxon>Viridiplantae</taxon>
        <taxon>Streptophyta</taxon>
        <taxon>Embryophyta</taxon>
        <taxon>Tracheophyta</taxon>
        <taxon>Spermatophyta</taxon>
        <taxon>Magnoliopsida</taxon>
        <taxon>eudicotyledons</taxon>
        <taxon>Gunneridae</taxon>
        <taxon>Pentapetalae</taxon>
        <taxon>rosids</taxon>
        <taxon>malvids</taxon>
        <taxon>Myrtales</taxon>
        <taxon>Myrtaceae</taxon>
        <taxon>Myrtoideae</taxon>
        <taxon>Eucalypteae</taxon>
        <taxon>Eucalyptus</taxon>
    </lineage>
</organism>
<keyword evidence="3" id="KW-0804">Transcription</keyword>
<dbReference type="GO" id="GO:0003677">
    <property type="term" value="F:DNA binding"/>
    <property type="evidence" value="ECO:0007669"/>
    <property type="project" value="UniProtKB-KW"/>
</dbReference>
<feature type="compositionally biased region" description="Polar residues" evidence="5">
    <location>
        <begin position="323"/>
        <end position="338"/>
    </location>
</feature>
<evidence type="ECO:0000256" key="1">
    <source>
        <dbReference type="ARBA" id="ARBA00023015"/>
    </source>
</evidence>
<sequence length="420" mass="47072">MCPPAVAPLFDIKNISSNEELFKFMFCMARADFFPANVITDVNPFNCLPETLPENTWYFTNSMENRGAEGGFWMPRGEAREIFGDAFINGWEETHEFYEGRGPKVEKTNWLMLEYYMTSKVSGAALSAKDAKSLCKVFRSGSLPVSNSEMLQHAAGTEFRRENYLYSLSPDNFNIPTKQCVTNQMQVNTTSCNILRRASSFFLSHPIESLPELDHIDPGDYLELLDLGIPQSPSSQSDNSSCMTMLSDEIFDYLVAMLESEVESGEHVEHRDADCNLNVTDSSKPDDVVVQAAISGLPIEEKSSQNARDGKPVNRDGSPPLTLASQSRQLSDSRQTPSADGRNKADGSFEYMKHQLDAVSLGKTCMVQLHQRRFGDKFWAYDGPTFLFLCLWTLSNASDWTLSSTAFWEALSSRSLETIL</sequence>
<dbReference type="InterPro" id="IPR003441">
    <property type="entry name" value="NAC-dom"/>
</dbReference>
<feature type="domain" description="NAC" evidence="6">
    <location>
        <begin position="8"/>
        <end position="140"/>
    </location>
</feature>
<dbReference type="GO" id="GO:0006355">
    <property type="term" value="P:regulation of DNA-templated transcription"/>
    <property type="evidence" value="ECO:0007669"/>
    <property type="project" value="InterPro"/>
</dbReference>
<dbReference type="InterPro" id="IPR036093">
    <property type="entry name" value="NAC_dom_sf"/>
</dbReference>
<evidence type="ECO:0000256" key="5">
    <source>
        <dbReference type="SAM" id="MobiDB-lite"/>
    </source>
</evidence>
<dbReference type="eggNOG" id="ENOG502RXX2">
    <property type="taxonomic scope" value="Eukaryota"/>
</dbReference>
<keyword evidence="2" id="KW-0238">DNA-binding</keyword>
<evidence type="ECO:0000256" key="4">
    <source>
        <dbReference type="ARBA" id="ARBA00023242"/>
    </source>
</evidence>
<reference evidence="7" key="1">
    <citation type="submission" date="2013-07" db="EMBL/GenBank/DDBJ databases">
        <title>The genome of Eucalyptus grandis.</title>
        <authorList>
            <person name="Schmutz J."/>
            <person name="Hayes R."/>
            <person name="Myburg A."/>
            <person name="Tuskan G."/>
            <person name="Grattapaglia D."/>
            <person name="Rokhsar D.S."/>
        </authorList>
    </citation>
    <scope>NUCLEOTIDE SEQUENCE</scope>
    <source>
        <tissue evidence="7">Leaf extractions</tissue>
    </source>
</reference>
<dbReference type="PANTHER" id="PTHR31719">
    <property type="entry name" value="NAC TRANSCRIPTION FACTOR 56"/>
    <property type="match status" value="1"/>
</dbReference>
<keyword evidence="1" id="KW-0805">Transcription regulation</keyword>
<dbReference type="InParanoid" id="A0A059BPI2"/>
<dbReference type="STRING" id="71139.A0A059BPI2"/>
<dbReference type="PANTHER" id="PTHR31719:SF193">
    <property type="entry name" value="NAC DOMAIN-CONTAINING PROTEIN"/>
    <property type="match status" value="1"/>
</dbReference>
<feature type="region of interest" description="Disordered" evidence="5">
    <location>
        <begin position="299"/>
        <end position="346"/>
    </location>
</feature>
<accession>A0A059BPI2</accession>
<evidence type="ECO:0000259" key="6">
    <source>
        <dbReference type="PROSITE" id="PS51005"/>
    </source>
</evidence>
<evidence type="ECO:0000313" key="7">
    <source>
        <dbReference type="EMBL" id="KCW67806.1"/>
    </source>
</evidence>
<dbReference type="EMBL" id="KK198758">
    <property type="protein sequence ID" value="KCW67806.1"/>
    <property type="molecule type" value="Genomic_DNA"/>
</dbReference>
<feature type="compositionally biased region" description="Basic and acidic residues" evidence="5">
    <location>
        <begin position="299"/>
        <end position="314"/>
    </location>
</feature>
<name>A0A059BPI2_EUCGR</name>
<dbReference type="PROSITE" id="PS51005">
    <property type="entry name" value="NAC"/>
    <property type="match status" value="1"/>
</dbReference>
<gene>
    <name evidence="7" type="ORF">EUGRSUZ_F01536</name>
</gene>
<dbReference type="Pfam" id="PF02365">
    <property type="entry name" value="NAM"/>
    <property type="match status" value="1"/>
</dbReference>
<dbReference type="AlphaFoldDB" id="A0A059BPI2"/>
<dbReference type="SUPFAM" id="SSF101941">
    <property type="entry name" value="NAC domain"/>
    <property type="match status" value="1"/>
</dbReference>
<proteinExistence type="predicted"/>
<evidence type="ECO:0000256" key="2">
    <source>
        <dbReference type="ARBA" id="ARBA00023125"/>
    </source>
</evidence>
<evidence type="ECO:0000256" key="3">
    <source>
        <dbReference type="ARBA" id="ARBA00023163"/>
    </source>
</evidence>
<protein>
    <recommendedName>
        <fullName evidence="6">NAC domain-containing protein</fullName>
    </recommendedName>
</protein>
<dbReference type="Gene3D" id="2.170.150.80">
    <property type="entry name" value="NAC domain"/>
    <property type="match status" value="1"/>
</dbReference>